<feature type="transmembrane region" description="Helical" evidence="6">
    <location>
        <begin position="44"/>
        <end position="66"/>
    </location>
</feature>
<dbReference type="InterPro" id="IPR044991">
    <property type="entry name" value="TET_plant"/>
</dbReference>
<sequence>MPPLSTITIAAVNLLAFLSSFILTAAGLIASLNTRCFHALRWPIVFAGMAVMPVSLAGLVGAWRAVAGLLRFYLVSLAVLIALVICFALLSGSCKPPTMCGYTYVNPTVWDSPTNATADLDCYAWNNNLKRLCYDCNSCKTGFLGILRKIWRKANLILMIFIVLVLISVYIVAHIAYKEAEFDESLHRPCQRWNNVQSWWMGVPALSPSPHPPI</sequence>
<evidence type="ECO:0000313" key="8">
    <source>
        <dbReference type="Proteomes" id="UP000595140"/>
    </source>
</evidence>
<feature type="transmembrane region" description="Helical" evidence="6">
    <location>
        <begin position="6"/>
        <end position="32"/>
    </location>
</feature>
<feature type="transmembrane region" description="Helical" evidence="6">
    <location>
        <begin position="156"/>
        <end position="177"/>
    </location>
</feature>
<comment type="similarity">
    <text evidence="2">Belongs to the tetraspanin (TM4SF) family.</text>
</comment>
<dbReference type="GO" id="GO:0009734">
    <property type="term" value="P:auxin-activated signaling pathway"/>
    <property type="evidence" value="ECO:0007669"/>
    <property type="project" value="InterPro"/>
</dbReference>
<keyword evidence="5 6" id="KW-0472">Membrane</keyword>
<evidence type="ECO:0000256" key="5">
    <source>
        <dbReference type="ARBA" id="ARBA00023136"/>
    </source>
</evidence>
<evidence type="ECO:0000256" key="1">
    <source>
        <dbReference type="ARBA" id="ARBA00004370"/>
    </source>
</evidence>
<gene>
    <name evidence="7" type="ORF">CCAM_LOCUS16285</name>
</gene>
<protein>
    <submittedName>
        <fullName evidence="7">Uncharacterized protein</fullName>
    </submittedName>
</protein>
<dbReference type="OrthoDB" id="1329056at2759"/>
<dbReference type="AlphaFoldDB" id="A0A484LEJ9"/>
<accession>A0A484LEJ9</accession>
<evidence type="ECO:0000256" key="2">
    <source>
        <dbReference type="ARBA" id="ARBA00006840"/>
    </source>
</evidence>
<evidence type="ECO:0000256" key="6">
    <source>
        <dbReference type="SAM" id="Phobius"/>
    </source>
</evidence>
<proteinExistence type="inferred from homology"/>
<dbReference type="PANTHER" id="PTHR32191">
    <property type="entry name" value="TETRASPANIN-8-RELATED"/>
    <property type="match status" value="1"/>
</dbReference>
<organism evidence="7 8">
    <name type="scientific">Cuscuta campestris</name>
    <dbReference type="NCBI Taxonomy" id="132261"/>
    <lineage>
        <taxon>Eukaryota</taxon>
        <taxon>Viridiplantae</taxon>
        <taxon>Streptophyta</taxon>
        <taxon>Embryophyta</taxon>
        <taxon>Tracheophyta</taxon>
        <taxon>Spermatophyta</taxon>
        <taxon>Magnoliopsida</taxon>
        <taxon>eudicotyledons</taxon>
        <taxon>Gunneridae</taxon>
        <taxon>Pentapetalae</taxon>
        <taxon>asterids</taxon>
        <taxon>lamiids</taxon>
        <taxon>Solanales</taxon>
        <taxon>Convolvulaceae</taxon>
        <taxon>Cuscuteae</taxon>
        <taxon>Cuscuta</taxon>
        <taxon>Cuscuta subgen. Grammica</taxon>
        <taxon>Cuscuta sect. Cleistogrammica</taxon>
    </lineage>
</organism>
<dbReference type="EMBL" id="OOIL02001339">
    <property type="protein sequence ID" value="VFQ74509.1"/>
    <property type="molecule type" value="Genomic_DNA"/>
</dbReference>
<name>A0A484LEJ9_9ASTE</name>
<feature type="transmembrane region" description="Helical" evidence="6">
    <location>
        <begin position="72"/>
        <end position="90"/>
    </location>
</feature>
<dbReference type="Proteomes" id="UP000595140">
    <property type="component" value="Unassembled WGS sequence"/>
</dbReference>
<evidence type="ECO:0000256" key="3">
    <source>
        <dbReference type="ARBA" id="ARBA00022692"/>
    </source>
</evidence>
<dbReference type="GO" id="GO:0016020">
    <property type="term" value="C:membrane"/>
    <property type="evidence" value="ECO:0007669"/>
    <property type="project" value="UniProtKB-SubCell"/>
</dbReference>
<keyword evidence="3 6" id="KW-0812">Transmembrane</keyword>
<evidence type="ECO:0000313" key="7">
    <source>
        <dbReference type="EMBL" id="VFQ74509.1"/>
    </source>
</evidence>
<evidence type="ECO:0000256" key="4">
    <source>
        <dbReference type="ARBA" id="ARBA00022989"/>
    </source>
</evidence>
<keyword evidence="8" id="KW-1185">Reference proteome</keyword>
<keyword evidence="4 6" id="KW-1133">Transmembrane helix</keyword>
<reference evidence="7 8" key="1">
    <citation type="submission" date="2018-04" db="EMBL/GenBank/DDBJ databases">
        <authorList>
            <person name="Vogel A."/>
        </authorList>
    </citation>
    <scope>NUCLEOTIDE SEQUENCE [LARGE SCALE GENOMIC DNA]</scope>
</reference>
<comment type="subcellular location">
    <subcellularLocation>
        <location evidence="1">Membrane</location>
    </subcellularLocation>
</comment>